<proteinExistence type="predicted"/>
<dbReference type="Pfam" id="PF23959">
    <property type="entry name" value="DUF7288"/>
    <property type="match status" value="1"/>
</dbReference>
<accession>A0A1I2NNF2</accession>
<name>A0A1I2NNF2_9EURY</name>
<reference evidence="2" key="1">
    <citation type="submission" date="2016-10" db="EMBL/GenBank/DDBJ databases">
        <authorList>
            <person name="Varghese N."/>
            <person name="Submissions S."/>
        </authorList>
    </citation>
    <scope>NUCLEOTIDE SEQUENCE [LARGE SCALE GENOMIC DNA]</scope>
    <source>
        <strain evidence="2">CGMCC 1.7739</strain>
    </source>
</reference>
<dbReference type="AlphaFoldDB" id="A0A1I2NNF2"/>
<dbReference type="OrthoDB" id="324613at2157"/>
<dbReference type="Proteomes" id="UP000198876">
    <property type="component" value="Unassembled WGS sequence"/>
</dbReference>
<dbReference type="InterPro" id="IPR055712">
    <property type="entry name" value="DUF7288"/>
</dbReference>
<sequence length="196" mass="21279">MTDRRGQAHTLEAFAAGILLLSSLLFALQVTAVTPLTGSTSSQHIENQQAAIADGILAAEASNGTLKPTALYWNRSDSNWHGATNDGYPLGGPPTPFGAVLNETLADRGIAFNVNVYYMRSDERRRMRMVYLGQPSDHASVATRTVTLHDDDEILDSEMNPSGTNVSSTSDFYAPDISPNSSLYNVVELEVVAWRM</sequence>
<keyword evidence="2" id="KW-1185">Reference proteome</keyword>
<dbReference type="EMBL" id="FOOQ01000001">
    <property type="protein sequence ID" value="SFG05093.1"/>
    <property type="molecule type" value="Genomic_DNA"/>
</dbReference>
<gene>
    <name evidence="1" type="ORF">SAMN04488063_1266</name>
</gene>
<dbReference type="STRING" id="553467.SAMN04488063_1266"/>
<evidence type="ECO:0000313" key="2">
    <source>
        <dbReference type="Proteomes" id="UP000198876"/>
    </source>
</evidence>
<dbReference type="RefSeq" id="WP_092889952.1">
    <property type="nucleotide sequence ID" value="NZ_FOOQ01000001.1"/>
</dbReference>
<protein>
    <submittedName>
        <fullName evidence="1">Uncharacterized protein</fullName>
    </submittedName>
</protein>
<evidence type="ECO:0000313" key="1">
    <source>
        <dbReference type="EMBL" id="SFG05093.1"/>
    </source>
</evidence>
<organism evidence="1 2">
    <name type="scientific">Halopelagius inordinatus</name>
    <dbReference type="NCBI Taxonomy" id="553467"/>
    <lineage>
        <taxon>Archaea</taxon>
        <taxon>Methanobacteriati</taxon>
        <taxon>Methanobacteriota</taxon>
        <taxon>Stenosarchaea group</taxon>
        <taxon>Halobacteria</taxon>
        <taxon>Halobacteriales</taxon>
        <taxon>Haloferacaceae</taxon>
    </lineage>
</organism>